<accession>E9FZJ6</accession>
<dbReference type="InterPro" id="IPR035437">
    <property type="entry name" value="SNase_OB-fold_sf"/>
</dbReference>
<reference evidence="3 4" key="1">
    <citation type="journal article" date="2011" name="Science">
        <title>The ecoresponsive genome of Daphnia pulex.</title>
        <authorList>
            <person name="Colbourne J.K."/>
            <person name="Pfrender M.E."/>
            <person name="Gilbert D."/>
            <person name="Thomas W.K."/>
            <person name="Tucker A."/>
            <person name="Oakley T.H."/>
            <person name="Tokishita S."/>
            <person name="Aerts A."/>
            <person name="Arnold G.J."/>
            <person name="Basu M.K."/>
            <person name="Bauer D.J."/>
            <person name="Caceres C.E."/>
            <person name="Carmel L."/>
            <person name="Casola C."/>
            <person name="Choi J.H."/>
            <person name="Detter J.C."/>
            <person name="Dong Q."/>
            <person name="Dusheyko S."/>
            <person name="Eads B.D."/>
            <person name="Frohlich T."/>
            <person name="Geiler-Samerotte K.A."/>
            <person name="Gerlach D."/>
            <person name="Hatcher P."/>
            <person name="Jogdeo S."/>
            <person name="Krijgsveld J."/>
            <person name="Kriventseva E.V."/>
            <person name="Kultz D."/>
            <person name="Laforsch C."/>
            <person name="Lindquist E."/>
            <person name="Lopez J."/>
            <person name="Manak J.R."/>
            <person name="Muller J."/>
            <person name="Pangilinan J."/>
            <person name="Patwardhan R.P."/>
            <person name="Pitluck S."/>
            <person name="Pritham E.J."/>
            <person name="Rechtsteiner A."/>
            <person name="Rho M."/>
            <person name="Rogozin I.B."/>
            <person name="Sakarya O."/>
            <person name="Salamov A."/>
            <person name="Schaack S."/>
            <person name="Shapiro H."/>
            <person name="Shiga Y."/>
            <person name="Skalitzky C."/>
            <person name="Smith Z."/>
            <person name="Souvorov A."/>
            <person name="Sung W."/>
            <person name="Tang Z."/>
            <person name="Tsuchiya D."/>
            <person name="Tu H."/>
            <person name="Vos H."/>
            <person name="Wang M."/>
            <person name="Wolf Y.I."/>
            <person name="Yamagata H."/>
            <person name="Yamada T."/>
            <person name="Ye Y."/>
            <person name="Shaw J.R."/>
            <person name="Andrews J."/>
            <person name="Crease T.J."/>
            <person name="Tang H."/>
            <person name="Lucas S.M."/>
            <person name="Robertson H.M."/>
            <person name="Bork P."/>
            <person name="Koonin E.V."/>
            <person name="Zdobnov E.M."/>
            <person name="Grigoriev I.V."/>
            <person name="Lynch M."/>
            <person name="Boore J.L."/>
        </authorList>
    </citation>
    <scope>NUCLEOTIDE SEQUENCE [LARGE SCALE GENOMIC DNA]</scope>
</reference>
<feature type="domain" description="Tudor" evidence="2">
    <location>
        <begin position="763"/>
        <end position="821"/>
    </location>
</feature>
<protein>
    <recommendedName>
        <fullName evidence="2">Tudor domain-containing protein</fullName>
    </recommendedName>
</protein>
<dbReference type="PROSITE" id="PS50304">
    <property type="entry name" value="TUDOR"/>
    <property type="match status" value="5"/>
</dbReference>
<dbReference type="GO" id="GO:0005737">
    <property type="term" value="C:cytoplasm"/>
    <property type="evidence" value="ECO:0007669"/>
    <property type="project" value="UniProtKB-ARBA"/>
</dbReference>
<proteinExistence type="predicted"/>
<feature type="domain" description="Tudor" evidence="2">
    <location>
        <begin position="986"/>
        <end position="1044"/>
    </location>
</feature>
<evidence type="ECO:0000313" key="3">
    <source>
        <dbReference type="EMBL" id="EFX87067.1"/>
    </source>
</evidence>
<dbReference type="KEGG" id="dpx:DAPPUDRAFT_235963"/>
<dbReference type="Gene3D" id="2.30.30.140">
    <property type="match status" value="7"/>
</dbReference>
<dbReference type="SMART" id="SM00333">
    <property type="entry name" value="TUDOR"/>
    <property type="match status" value="7"/>
</dbReference>
<dbReference type="FunCoup" id="E9FZJ6">
    <property type="interactions" value="174"/>
</dbReference>
<dbReference type="OrthoDB" id="9989103at2759"/>
<feature type="domain" description="Tudor" evidence="2">
    <location>
        <begin position="356"/>
        <end position="415"/>
    </location>
</feature>
<dbReference type="PANTHER" id="PTHR22948:SF72">
    <property type="entry name" value="TUDOR DOMAIN-CONTAINING PROTEIN"/>
    <property type="match status" value="1"/>
</dbReference>
<dbReference type="SUPFAM" id="SSF63748">
    <property type="entry name" value="Tudor/PWWP/MBT"/>
    <property type="match status" value="7"/>
</dbReference>
<evidence type="ECO:0000313" key="4">
    <source>
        <dbReference type="Proteomes" id="UP000000305"/>
    </source>
</evidence>
<evidence type="ECO:0000259" key="2">
    <source>
        <dbReference type="PROSITE" id="PS50304"/>
    </source>
</evidence>
<dbReference type="OMA" id="REMNICE"/>
<organism evidence="3 4">
    <name type="scientific">Daphnia pulex</name>
    <name type="common">Water flea</name>
    <dbReference type="NCBI Taxonomy" id="6669"/>
    <lineage>
        <taxon>Eukaryota</taxon>
        <taxon>Metazoa</taxon>
        <taxon>Ecdysozoa</taxon>
        <taxon>Arthropoda</taxon>
        <taxon>Crustacea</taxon>
        <taxon>Branchiopoda</taxon>
        <taxon>Diplostraca</taxon>
        <taxon>Cladocera</taxon>
        <taxon>Anomopoda</taxon>
        <taxon>Daphniidae</taxon>
        <taxon>Daphnia</taxon>
    </lineage>
</organism>
<evidence type="ECO:0000256" key="1">
    <source>
        <dbReference type="SAM" id="MobiDB-lite"/>
    </source>
</evidence>
<keyword evidence="4" id="KW-1185">Reference proteome</keyword>
<sequence>MASPNVNTTGDNVKKLPSSNTTTHDSCNKLGNTNITIPACIFEIPAAKLANTQYLYITHTEKPGYFFGQCQKMFHDLYQMTKELDKLYSSLLYPPLLYADVKSHLLEYGVLKWDEFHVYRVRITKEFVNHAEVMFVDFGSTVMISRSKILAPLQSSTLFRQPPFGVNCQLENDVTMSIPEWRDLIVGKFLKVKVGKCVDGVYSVKFTNDPCNDKIAKILSPAVLSESKDLKSKSKMEKECYLQASVPTSGRLLPIDRSMRNQENSISVTVFWGSRSDVGRLEEVDLPEISQTRTSSCHLMNYPVQPVPLNQPVKVVYVNNPSSFYVLLLESWTALGELEKNLNAVYSDESKPSIVEPKPGSLCVVQYIEDNGWYRAQIVKYCANQGATVLFVDYGNTQLAPVEKIKTIDKEFVKLPPLAYHCKLDEEEASRDWTVEEKDKFQSRTMGKIFSATFTILDSEGKYLVRLVEETKKEKIVVKDNLGAPSFPNILPPSARYSSRSVSDKPISVVVSYFVHPFRFFLSSPVICAYQNELEELEKFYSSLSPNDLHEDQPSLGLPCVARFAEDGRYYRSQILSIVDDIADILFVDYGNQQKTPLSELKRITPCFMEFPQMTWQCKLKGVKKASPICPDFQKHIDTCFATNEELSALFHPASPGENNGVFEVDLTVPKIGDASQYLTEKNVVERVSLEADVKLASQDVQLASQDVNFSPQQIISTNAITMCFKSPAEFWIQLDPNSANDFMERLDKLALDPQFLNKKDFIPSVGKPCLAFYEVDKRWYRAMVEAVKEDCVTICYVDYGESCDVKTFEVRGLPKEFAQQPALAFKCCQDGFENFSESASKIFEEIVMDLGSFSVKFLKLVDGVLCVRLSHGESDLGELCSPVETEPLPEEPVISGAVVQAESLVQDVAVTNNLAVNDVFGTLLLFTEYTSLPVSETPMEVCVSWFYNPGQFFLSPVNLSKYQNCLEELKKFYSSLSPDELMEEQPSLGLPCVARFTEDDRYYRSEILLIRGEIAELLFVDFGNKQNTPLSQAWNCKLEGVKKMTTFSINPEAKKYLAACFLTGETVTATFHSTSSDGNKGFFEVDLAVPEIGDVSQYLIRNNILERISHPKLPAQNLEFVSNQIISTHAVASYIKSPTEFWVQLDPVSLELIADLIDKLVLDPAFTNENNFTVFKGKPCLAFFPDDQRWYRATVEAVNGDTAQVYYFDYGNNCAVKMSDLRQLPIELSKQAAQAFKCYLDGSKGFSKDAIAAFETLMFGLPTFTIECLDVIDGILRVRLYSSSGINLIKQLSSGKLSLPPIPEEESVESIPEVVFTQLEGKISYYSSNIFWFHLERNKVEMKEMEDHLNQLCKRDADFFSDKHKPKNNLIYGIKHPKFPTWRRGLLNKIFTNTASVYFLDYGDSQVVSFAEIFALPDQFQCIPPFAIRCRVKTSWKPVELTPVVLEKLNGVCFYPETPCKLFN</sequence>
<dbReference type="eggNOG" id="KOG2039">
    <property type="taxonomic scope" value="Eukaryota"/>
</dbReference>
<dbReference type="Proteomes" id="UP000000305">
    <property type="component" value="Unassembled WGS sequence"/>
</dbReference>
<name>E9FZJ6_DAPPU</name>
<dbReference type="Gene3D" id="2.40.50.90">
    <property type="match status" value="1"/>
</dbReference>
<feature type="region of interest" description="Disordered" evidence="1">
    <location>
        <begin position="1"/>
        <end position="23"/>
    </location>
</feature>
<dbReference type="CDD" id="cd20379">
    <property type="entry name" value="Tudor_dTUD-like"/>
    <property type="match status" value="1"/>
</dbReference>
<dbReference type="PhylomeDB" id="E9FZJ6"/>
<dbReference type="PANTHER" id="PTHR22948">
    <property type="entry name" value="TUDOR DOMAIN CONTAINING PROTEIN"/>
    <property type="match status" value="1"/>
</dbReference>
<feature type="domain" description="Tudor" evidence="2">
    <location>
        <begin position="553"/>
        <end position="611"/>
    </location>
</feature>
<dbReference type="InterPro" id="IPR002999">
    <property type="entry name" value="Tudor"/>
</dbReference>
<gene>
    <name evidence="3" type="ORF">DAPPUDRAFT_235963</name>
</gene>
<dbReference type="Pfam" id="PF00567">
    <property type="entry name" value="TUDOR"/>
    <property type="match status" value="7"/>
</dbReference>
<feature type="domain" description="Tudor" evidence="2">
    <location>
        <begin position="1174"/>
        <end position="1232"/>
    </location>
</feature>
<dbReference type="HOGENOM" id="CLU_250523_0_0_1"/>
<dbReference type="FunFam" id="2.30.30.140:FF:000018">
    <property type="entry name" value="Serine/threonine-protein kinase 31"/>
    <property type="match status" value="3"/>
</dbReference>
<dbReference type="InParanoid" id="E9FZJ6"/>
<dbReference type="EMBL" id="GL732528">
    <property type="protein sequence ID" value="EFX87067.1"/>
    <property type="molecule type" value="Genomic_DNA"/>
</dbReference>
<dbReference type="InterPro" id="IPR050621">
    <property type="entry name" value="Tudor_domain_containing"/>
</dbReference>